<dbReference type="AlphaFoldDB" id="W8AQ20"/>
<sequence>DMFWKRQPKERAEIATLNIENIRSIVLTQSIYRKKYLSKKASSDRSPDFTSLDSFLWVYLKSKVFANQPQTSDELKANIRAEIDAKTPEMLGKLMARAEKRSHYVISNKGSNLIDILFKN</sequence>
<dbReference type="InterPro" id="IPR036397">
    <property type="entry name" value="RNaseH_sf"/>
</dbReference>
<dbReference type="GO" id="GO:0003676">
    <property type="term" value="F:nucleic acid binding"/>
    <property type="evidence" value="ECO:0007669"/>
    <property type="project" value="InterPro"/>
</dbReference>
<accession>W8AQ20</accession>
<evidence type="ECO:0000313" key="1">
    <source>
        <dbReference type="EMBL" id="JAB90880.1"/>
    </source>
</evidence>
<reference evidence="1" key="1">
    <citation type="submission" date="2013-07" db="EMBL/GenBank/DDBJ databases">
        <authorList>
            <person name="Geib S."/>
        </authorList>
    </citation>
    <scope>NUCLEOTIDE SEQUENCE</scope>
</reference>
<feature type="non-terminal residue" evidence="1">
    <location>
        <position position="1"/>
    </location>
</feature>
<feature type="non-terminal residue" evidence="1">
    <location>
        <position position="120"/>
    </location>
</feature>
<dbReference type="Gene3D" id="3.30.420.10">
    <property type="entry name" value="Ribonuclease H-like superfamily/Ribonuclease H"/>
    <property type="match status" value="1"/>
</dbReference>
<dbReference type="EMBL" id="GAMC01015675">
    <property type="protein sequence ID" value="JAB90880.1"/>
    <property type="molecule type" value="mRNA"/>
</dbReference>
<name>W8AQ20_CERCA</name>
<protein>
    <submittedName>
        <fullName evidence="1">Uncharacterized protein</fullName>
    </submittedName>
</protein>
<organism evidence="1">
    <name type="scientific">Ceratitis capitata</name>
    <name type="common">Mediterranean fruit fly</name>
    <name type="synonym">Tephritis capitata</name>
    <dbReference type="NCBI Taxonomy" id="7213"/>
    <lineage>
        <taxon>Eukaryota</taxon>
        <taxon>Metazoa</taxon>
        <taxon>Ecdysozoa</taxon>
        <taxon>Arthropoda</taxon>
        <taxon>Hexapoda</taxon>
        <taxon>Insecta</taxon>
        <taxon>Pterygota</taxon>
        <taxon>Neoptera</taxon>
        <taxon>Endopterygota</taxon>
        <taxon>Diptera</taxon>
        <taxon>Brachycera</taxon>
        <taxon>Muscomorpha</taxon>
        <taxon>Tephritoidea</taxon>
        <taxon>Tephritidae</taxon>
        <taxon>Ceratitis</taxon>
        <taxon>Ceratitis</taxon>
    </lineage>
</organism>
<proteinExistence type="evidence at transcript level"/>
<reference evidence="1" key="2">
    <citation type="journal article" date="2014" name="BMC Genomics">
        <title>A genomic perspective to assessing quality of mass-reared SIT flies used in Mediterranean fruit fly (Ceratitis capitata) eradication in California.</title>
        <authorList>
            <person name="Calla B."/>
            <person name="Hall B."/>
            <person name="Hou S."/>
            <person name="Geib S.M."/>
        </authorList>
    </citation>
    <scope>NUCLEOTIDE SEQUENCE</scope>
</reference>